<gene>
    <name evidence="9" type="ORF">KIH74_35345</name>
</gene>
<proteinExistence type="predicted"/>
<comment type="caution">
    <text evidence="9">The sequence shown here is derived from an EMBL/GenBank/DDBJ whole genome shotgun (WGS) entry which is preliminary data.</text>
</comment>
<evidence type="ECO:0000256" key="7">
    <source>
        <dbReference type="SAM" id="Phobius"/>
    </source>
</evidence>
<feature type="compositionally biased region" description="Low complexity" evidence="6">
    <location>
        <begin position="305"/>
        <end position="323"/>
    </location>
</feature>
<evidence type="ECO:0000313" key="9">
    <source>
        <dbReference type="EMBL" id="MBT0774273.1"/>
    </source>
</evidence>
<feature type="transmembrane region" description="Helical" evidence="7">
    <location>
        <begin position="244"/>
        <end position="265"/>
    </location>
</feature>
<keyword evidence="5 7" id="KW-0472">Membrane</keyword>
<name>A0ABS5TTY4_9ACTN</name>
<accession>A0ABS5TTY4</accession>
<feature type="domain" description="Type II secretion system protein GspF" evidence="8">
    <location>
        <begin position="113"/>
        <end position="230"/>
    </location>
</feature>
<keyword evidence="2" id="KW-1003">Cell membrane</keyword>
<evidence type="ECO:0000256" key="4">
    <source>
        <dbReference type="ARBA" id="ARBA00022989"/>
    </source>
</evidence>
<dbReference type="InterPro" id="IPR018076">
    <property type="entry name" value="T2SS_GspF_dom"/>
</dbReference>
<evidence type="ECO:0000256" key="1">
    <source>
        <dbReference type="ARBA" id="ARBA00004651"/>
    </source>
</evidence>
<keyword evidence="10" id="KW-1185">Reference proteome</keyword>
<reference evidence="9 10" key="1">
    <citation type="submission" date="2021-05" db="EMBL/GenBank/DDBJ databases">
        <title>Kineosporia and Streptomyces sp. nov. two new marine actinobacteria isolated from Coral.</title>
        <authorList>
            <person name="Buangrab K."/>
            <person name="Sutthacheep M."/>
            <person name="Yeemin T."/>
            <person name="Harunari E."/>
            <person name="Igarashi Y."/>
            <person name="Kanchanasin P."/>
            <person name="Tanasupawat S."/>
            <person name="Phongsopitanun W."/>
        </authorList>
    </citation>
    <scope>NUCLEOTIDE SEQUENCE [LARGE SCALE GENOMIC DNA]</scope>
    <source>
        <strain evidence="9 10">J2-2</strain>
    </source>
</reference>
<sequence length="330" mass="34529">MNVPGPTGVLVLSGLLAVSVVAAANMLFTELRGLPRHHGEAPRWWRLRANGVRGLSAAVPAVTAWWVSGWPVAGAACAALVTAWPAVAGGRRAERRQIEVLEAVVSWSQGLRDTVAGGASLEQAISVSVEGASPVLQPALEEVRSRMLVREPLDAALQPLAQAPGADVVVAALVLAARRRGDRLPEVLSGIVDTCAQEVGQRRQILANRAGIHRSVQIIVGVTVLIFAYLATFGAAYMAPYDSFTGQLVLAAVVAVIGAGFTWLARLGTTTAVPRFLTELTPGEQRVVQILAGSTAHAPGFQRGTTSTSDPASSATAAAVPTRPTRKEQR</sequence>
<evidence type="ECO:0000256" key="3">
    <source>
        <dbReference type="ARBA" id="ARBA00022692"/>
    </source>
</evidence>
<evidence type="ECO:0000313" key="10">
    <source>
        <dbReference type="Proteomes" id="UP001197247"/>
    </source>
</evidence>
<organism evidence="9 10">
    <name type="scientific">Kineosporia corallincola</name>
    <dbReference type="NCBI Taxonomy" id="2835133"/>
    <lineage>
        <taxon>Bacteria</taxon>
        <taxon>Bacillati</taxon>
        <taxon>Actinomycetota</taxon>
        <taxon>Actinomycetes</taxon>
        <taxon>Kineosporiales</taxon>
        <taxon>Kineosporiaceae</taxon>
        <taxon>Kineosporia</taxon>
    </lineage>
</organism>
<keyword evidence="4 7" id="KW-1133">Transmembrane helix</keyword>
<keyword evidence="3 7" id="KW-0812">Transmembrane</keyword>
<dbReference type="EMBL" id="JAHBAY010000027">
    <property type="protein sequence ID" value="MBT0774273.1"/>
    <property type="molecule type" value="Genomic_DNA"/>
</dbReference>
<feature type="transmembrane region" description="Helical" evidence="7">
    <location>
        <begin position="64"/>
        <end position="87"/>
    </location>
</feature>
<feature type="region of interest" description="Disordered" evidence="6">
    <location>
        <begin position="298"/>
        <end position="330"/>
    </location>
</feature>
<dbReference type="PANTHER" id="PTHR35007:SF3">
    <property type="entry name" value="POSSIBLE CONSERVED ALANINE RICH MEMBRANE PROTEIN"/>
    <property type="match status" value="1"/>
</dbReference>
<dbReference type="PANTHER" id="PTHR35007">
    <property type="entry name" value="INTEGRAL MEMBRANE PROTEIN-RELATED"/>
    <property type="match status" value="1"/>
</dbReference>
<comment type="subcellular location">
    <subcellularLocation>
        <location evidence="1">Cell membrane</location>
        <topology evidence="1">Multi-pass membrane protein</topology>
    </subcellularLocation>
</comment>
<evidence type="ECO:0000256" key="6">
    <source>
        <dbReference type="SAM" id="MobiDB-lite"/>
    </source>
</evidence>
<evidence type="ECO:0000259" key="8">
    <source>
        <dbReference type="Pfam" id="PF00482"/>
    </source>
</evidence>
<dbReference type="Pfam" id="PF00482">
    <property type="entry name" value="T2SSF"/>
    <property type="match status" value="1"/>
</dbReference>
<dbReference type="RefSeq" id="WP_214160812.1">
    <property type="nucleotide sequence ID" value="NZ_JAHBAY010000027.1"/>
</dbReference>
<evidence type="ECO:0000256" key="2">
    <source>
        <dbReference type="ARBA" id="ARBA00022475"/>
    </source>
</evidence>
<protein>
    <submittedName>
        <fullName evidence="9">Type II secretion system F family protein</fullName>
    </submittedName>
</protein>
<evidence type="ECO:0000256" key="5">
    <source>
        <dbReference type="ARBA" id="ARBA00023136"/>
    </source>
</evidence>
<feature type="transmembrane region" description="Helical" evidence="7">
    <location>
        <begin position="218"/>
        <end position="238"/>
    </location>
</feature>
<dbReference type="Proteomes" id="UP001197247">
    <property type="component" value="Unassembled WGS sequence"/>
</dbReference>